<name>A0ABR1CB55_NECAM</name>
<comment type="caution">
    <text evidence="2">The sequence shown here is derived from an EMBL/GenBank/DDBJ whole genome shotgun (WGS) entry which is preliminary data.</text>
</comment>
<reference evidence="2 3" key="1">
    <citation type="submission" date="2023-08" db="EMBL/GenBank/DDBJ databases">
        <title>A Necator americanus chromosomal reference genome.</title>
        <authorList>
            <person name="Ilik V."/>
            <person name="Petrzelkova K.J."/>
            <person name="Pardy F."/>
            <person name="Fuh T."/>
            <person name="Niatou-Singa F.S."/>
            <person name="Gouil Q."/>
            <person name="Baker L."/>
            <person name="Ritchie M.E."/>
            <person name="Jex A.R."/>
            <person name="Gazzola D."/>
            <person name="Li H."/>
            <person name="Toshio Fujiwara R."/>
            <person name="Zhan B."/>
            <person name="Aroian R.V."/>
            <person name="Pafco B."/>
            <person name="Schwarz E.M."/>
        </authorList>
    </citation>
    <scope>NUCLEOTIDE SEQUENCE [LARGE SCALE GENOMIC DNA]</scope>
    <source>
        <strain evidence="2 3">Aroian</strain>
        <tissue evidence="2">Whole animal</tissue>
    </source>
</reference>
<keyword evidence="3" id="KW-1185">Reference proteome</keyword>
<accession>A0ABR1CB55</accession>
<proteinExistence type="predicted"/>
<protein>
    <submittedName>
        <fullName evidence="2">Uncharacterized protein</fullName>
    </submittedName>
</protein>
<feature type="region of interest" description="Disordered" evidence="1">
    <location>
        <begin position="1"/>
        <end position="29"/>
    </location>
</feature>
<dbReference type="EMBL" id="JAVFWL010000002">
    <property type="protein sequence ID" value="KAK6734670.1"/>
    <property type="molecule type" value="Genomic_DNA"/>
</dbReference>
<evidence type="ECO:0000313" key="3">
    <source>
        <dbReference type="Proteomes" id="UP001303046"/>
    </source>
</evidence>
<evidence type="ECO:0000256" key="1">
    <source>
        <dbReference type="SAM" id="MobiDB-lite"/>
    </source>
</evidence>
<gene>
    <name evidence="2" type="primary">Necator_chrII.g5871</name>
    <name evidence="2" type="ORF">RB195_018078</name>
</gene>
<evidence type="ECO:0000313" key="2">
    <source>
        <dbReference type="EMBL" id="KAK6734670.1"/>
    </source>
</evidence>
<sequence>MGKNGESATKPASAEKKSTAAEPPTSGLRKIYTNAKRIRKEEEAMLTLCKNCMQTIRTKKAAADKLREEAEAEMVASAGRLDEHIRRVTRVLDGITRMHITDATEAAERLGKLLDIDVDAEEKMDNLRKRVAYLEYQRRSQESIFYRIFCYIYSCLQWIAVQLIEFYQTRRALMEAMTHSTLPPVSPPLKQSDEEDVTLKHLRTGAA</sequence>
<dbReference type="Proteomes" id="UP001303046">
    <property type="component" value="Unassembled WGS sequence"/>
</dbReference>
<organism evidence="2 3">
    <name type="scientific">Necator americanus</name>
    <name type="common">Human hookworm</name>
    <dbReference type="NCBI Taxonomy" id="51031"/>
    <lineage>
        <taxon>Eukaryota</taxon>
        <taxon>Metazoa</taxon>
        <taxon>Ecdysozoa</taxon>
        <taxon>Nematoda</taxon>
        <taxon>Chromadorea</taxon>
        <taxon>Rhabditida</taxon>
        <taxon>Rhabditina</taxon>
        <taxon>Rhabditomorpha</taxon>
        <taxon>Strongyloidea</taxon>
        <taxon>Ancylostomatidae</taxon>
        <taxon>Bunostominae</taxon>
        <taxon>Necator</taxon>
    </lineage>
</organism>